<protein>
    <submittedName>
        <fullName evidence="2">AAA family ATPase</fullName>
    </submittedName>
</protein>
<evidence type="ECO:0000313" key="3">
    <source>
        <dbReference type="Proteomes" id="UP000824109"/>
    </source>
</evidence>
<evidence type="ECO:0000313" key="2">
    <source>
        <dbReference type="EMBL" id="HIU56836.1"/>
    </source>
</evidence>
<feature type="domain" description="AAA-ATPase-like" evidence="1">
    <location>
        <begin position="10"/>
        <end position="235"/>
    </location>
</feature>
<proteinExistence type="predicted"/>
<dbReference type="PANTHER" id="PTHR34825:SF1">
    <property type="entry name" value="AAA-ATPASE-LIKE DOMAIN-CONTAINING PROTEIN"/>
    <property type="match status" value="1"/>
</dbReference>
<evidence type="ECO:0000259" key="1">
    <source>
        <dbReference type="Pfam" id="PF09820"/>
    </source>
</evidence>
<dbReference type="AlphaFoldDB" id="A0A9D1MAS3"/>
<dbReference type="PANTHER" id="PTHR34825">
    <property type="entry name" value="CONSERVED PROTEIN, WITH A WEAK D-GALACTARATE DEHYDRATASE/ALTRONATE HYDROLASE DOMAIN"/>
    <property type="match status" value="1"/>
</dbReference>
<dbReference type="InterPro" id="IPR018631">
    <property type="entry name" value="AAA-ATPase-like_dom"/>
</dbReference>
<dbReference type="Pfam" id="PF09820">
    <property type="entry name" value="AAA-ATPase_like"/>
    <property type="match status" value="1"/>
</dbReference>
<sequence>MLFDGKKRIPIGYEDFKQLMDGEFYYVDKTMLIYELLTGGGQNNLITRPRRFGKTLNFSMLRYFFDITEKENQYLFDGLKISRYYEKLSAYRNTHPVVTLSLKCAKQGNYEYALDSLCNEIKGQFSKYSFIADSERIKPNDREEFMKILYSEPDAALFGRSIKFLCSCLKQYYGVNTIVLIDEYDVPLEDAYFSGYYDKMVLFIRSLFESALKTNPALEFSVITGCLRISKESIFTGLNNLEVNSIMSDSYSECFGFVQGEVDELMSYYEIEEKSDVMKRWYDGYLFGDAEVY</sequence>
<feature type="non-terminal residue" evidence="2">
    <location>
        <position position="293"/>
    </location>
</feature>
<accession>A0A9D1MAS3</accession>
<dbReference type="EMBL" id="DVNB01000033">
    <property type="protein sequence ID" value="HIU56836.1"/>
    <property type="molecule type" value="Genomic_DNA"/>
</dbReference>
<comment type="caution">
    <text evidence="2">The sequence shown here is derived from an EMBL/GenBank/DDBJ whole genome shotgun (WGS) entry which is preliminary data.</text>
</comment>
<organism evidence="2 3">
    <name type="scientific">Candidatus Ornithomonoglobus merdipullorum</name>
    <dbReference type="NCBI Taxonomy" id="2840895"/>
    <lineage>
        <taxon>Bacteria</taxon>
        <taxon>Bacillati</taxon>
        <taxon>Bacillota</taxon>
        <taxon>Clostridia</taxon>
        <taxon>Candidatus Ornithomonoglobus</taxon>
    </lineage>
</organism>
<dbReference type="Proteomes" id="UP000824109">
    <property type="component" value="Unassembled WGS sequence"/>
</dbReference>
<name>A0A9D1MAS3_9FIRM</name>
<reference evidence="2" key="2">
    <citation type="journal article" date="2021" name="PeerJ">
        <title>Extensive microbial diversity within the chicken gut microbiome revealed by metagenomics and culture.</title>
        <authorList>
            <person name="Gilroy R."/>
            <person name="Ravi A."/>
            <person name="Getino M."/>
            <person name="Pursley I."/>
            <person name="Horton D.L."/>
            <person name="Alikhan N.F."/>
            <person name="Baker D."/>
            <person name="Gharbi K."/>
            <person name="Hall N."/>
            <person name="Watson M."/>
            <person name="Adriaenssens E.M."/>
            <person name="Foster-Nyarko E."/>
            <person name="Jarju S."/>
            <person name="Secka A."/>
            <person name="Antonio M."/>
            <person name="Oren A."/>
            <person name="Chaudhuri R.R."/>
            <person name="La Ragione R."/>
            <person name="Hildebrand F."/>
            <person name="Pallen M.J."/>
        </authorList>
    </citation>
    <scope>NUCLEOTIDE SEQUENCE</scope>
    <source>
        <strain evidence="2">USAMLcec3-3695</strain>
    </source>
</reference>
<reference evidence="2" key="1">
    <citation type="submission" date="2020-10" db="EMBL/GenBank/DDBJ databases">
        <authorList>
            <person name="Gilroy R."/>
        </authorList>
    </citation>
    <scope>NUCLEOTIDE SEQUENCE</scope>
    <source>
        <strain evidence="2">USAMLcec3-3695</strain>
    </source>
</reference>
<gene>
    <name evidence="2" type="ORF">IAA61_03360</name>
</gene>